<dbReference type="EMBL" id="CP136892">
    <property type="protein sequence ID" value="WOL01942.1"/>
    <property type="molecule type" value="Genomic_DNA"/>
</dbReference>
<dbReference type="Proteomes" id="UP001327560">
    <property type="component" value="Chromosome 3"/>
</dbReference>
<organism evidence="1 2">
    <name type="scientific">Canna indica</name>
    <name type="common">Indian-shot</name>
    <dbReference type="NCBI Taxonomy" id="4628"/>
    <lineage>
        <taxon>Eukaryota</taxon>
        <taxon>Viridiplantae</taxon>
        <taxon>Streptophyta</taxon>
        <taxon>Embryophyta</taxon>
        <taxon>Tracheophyta</taxon>
        <taxon>Spermatophyta</taxon>
        <taxon>Magnoliopsida</taxon>
        <taxon>Liliopsida</taxon>
        <taxon>Zingiberales</taxon>
        <taxon>Cannaceae</taxon>
        <taxon>Canna</taxon>
    </lineage>
</organism>
<protein>
    <submittedName>
        <fullName evidence="1">Uncharacterized protein</fullName>
    </submittedName>
</protein>
<sequence>MGQVEPKKSCIIGMTALDIQLERLDMNLRRLRYGFPGLHREEEYHILELTLLSYVFRLSNVGINQKPILVRLASTVSCLEFLCEGPRNLSASAKEVNVACVEGTTSI</sequence>
<gene>
    <name evidence="1" type="ORF">Cni_G10661</name>
</gene>
<keyword evidence="2" id="KW-1185">Reference proteome</keyword>
<evidence type="ECO:0000313" key="2">
    <source>
        <dbReference type="Proteomes" id="UP001327560"/>
    </source>
</evidence>
<name>A0AAQ3K4N9_9LILI</name>
<reference evidence="1 2" key="1">
    <citation type="submission" date="2023-10" db="EMBL/GenBank/DDBJ databases">
        <title>Chromosome-scale genome assembly provides insights into flower coloration mechanisms of Canna indica.</title>
        <authorList>
            <person name="Li C."/>
        </authorList>
    </citation>
    <scope>NUCLEOTIDE SEQUENCE [LARGE SCALE GENOMIC DNA]</scope>
    <source>
        <tissue evidence="1">Flower</tissue>
    </source>
</reference>
<dbReference type="AlphaFoldDB" id="A0AAQ3K4N9"/>
<accession>A0AAQ3K4N9</accession>
<evidence type="ECO:0000313" key="1">
    <source>
        <dbReference type="EMBL" id="WOL01942.1"/>
    </source>
</evidence>
<proteinExistence type="predicted"/>